<organism evidence="1 2">
    <name type="scientific">Natronospira bacteriovora</name>
    <dbReference type="NCBI Taxonomy" id="3069753"/>
    <lineage>
        <taxon>Bacteria</taxon>
        <taxon>Pseudomonadati</taxon>
        <taxon>Pseudomonadota</taxon>
        <taxon>Gammaproteobacteria</taxon>
        <taxon>Natronospirales</taxon>
        <taxon>Natronospiraceae</taxon>
        <taxon>Natronospira</taxon>
    </lineage>
</organism>
<dbReference type="RefSeq" id="WP_306727784.1">
    <property type="nucleotide sequence ID" value="NZ_JAVDDT010000002.1"/>
</dbReference>
<evidence type="ECO:0000313" key="1">
    <source>
        <dbReference type="EMBL" id="MDQ2069300.1"/>
    </source>
</evidence>
<accession>A0ABU0W8H4</accession>
<keyword evidence="2" id="KW-1185">Reference proteome</keyword>
<comment type="caution">
    <text evidence="1">The sequence shown here is derived from an EMBL/GenBank/DDBJ whole genome shotgun (WGS) entry which is preliminary data.</text>
</comment>
<dbReference type="EMBL" id="JAVDDT010000002">
    <property type="protein sequence ID" value="MDQ2069300.1"/>
    <property type="molecule type" value="Genomic_DNA"/>
</dbReference>
<gene>
    <name evidence="1" type="ORF">RBH19_05405</name>
</gene>
<protein>
    <submittedName>
        <fullName evidence="1">Uncharacterized protein</fullName>
    </submittedName>
</protein>
<evidence type="ECO:0000313" key="2">
    <source>
        <dbReference type="Proteomes" id="UP001239019"/>
    </source>
</evidence>
<sequence length="54" mass="5978">MSDVKPSDHPVDVMERHAGELGYELDPDIMSQLRAYCDEPVDAEGGGRDEPISF</sequence>
<reference evidence="1 2" key="1">
    <citation type="submission" date="2023-08" db="EMBL/GenBank/DDBJ databases">
        <title>Whole-genome sequencing of halo(alkali)philic microorganisms from hypersaline lakes.</title>
        <authorList>
            <person name="Sorokin D.Y."/>
            <person name="Abbas B."/>
            <person name="Merkel A.Y."/>
        </authorList>
    </citation>
    <scope>NUCLEOTIDE SEQUENCE [LARGE SCALE GENOMIC DNA]</scope>
    <source>
        <strain evidence="1 2">AB-CW4</strain>
    </source>
</reference>
<name>A0ABU0W8H4_9GAMM</name>
<proteinExistence type="predicted"/>
<dbReference type="Proteomes" id="UP001239019">
    <property type="component" value="Unassembled WGS sequence"/>
</dbReference>